<proteinExistence type="inferred from homology"/>
<evidence type="ECO:0000256" key="1">
    <source>
        <dbReference type="ARBA" id="ARBA00006638"/>
    </source>
</evidence>
<dbReference type="SUPFAM" id="SSF54768">
    <property type="entry name" value="dsRNA-binding domain-like"/>
    <property type="match status" value="1"/>
</dbReference>
<dbReference type="GO" id="GO:0006302">
    <property type="term" value="P:double-strand break repair"/>
    <property type="evidence" value="ECO:0007669"/>
    <property type="project" value="UniProtKB-ARBA"/>
</dbReference>
<evidence type="ECO:0000256" key="3">
    <source>
        <dbReference type="ARBA" id="ARBA00023204"/>
    </source>
</evidence>
<dbReference type="InterPro" id="IPR042525">
    <property type="entry name" value="Rad52_Rad59_Rad22_sf"/>
</dbReference>
<dbReference type="OrthoDB" id="10631641at2759"/>
<sequence>MIKQKDAVDLANDIFGRFGWALKIVNINTDYCEFRHGVFSVHVTIVVGIHIALFENEKQAIGLGSMKHVDREVAYRLATSRAEGDGMLKAFRMLGPVFKLTIPQLLHNPAIMNPLLEPHDTVPRQEAVLPVQGNDPPQVAVLPVVEEPHGSDPQQVAVLPVQEPHKSDPQQEAVLPVQEPHGNDPQQEAVLPVQEPHGSDPQEAVLPVQEPRGSDPQEDPIHESIPLQESGGAPATMQGHHILRPRPYSHVMAPMSLHPNAASMTATHTPARSEAEDDDLADFTPESVARLQKRDEAVTNKKQMRNMLSTSISSKVFVDHI</sequence>
<keyword evidence="2" id="KW-0227">DNA damage</keyword>
<feature type="region of interest" description="Disordered" evidence="4">
    <location>
        <begin position="193"/>
        <end position="240"/>
    </location>
</feature>
<feature type="compositionally biased region" description="Basic and acidic residues" evidence="4">
    <location>
        <begin position="212"/>
        <end position="222"/>
    </location>
</feature>
<reference evidence="5" key="1">
    <citation type="submission" date="2013-08" db="EMBL/GenBank/DDBJ databases">
        <title>Gene expansion shapes genome architecture in the human pathogen Lichtheimia corymbifera: an evolutionary genomics analysis in the ancient terrestrial Mucorales (Mucoromycotina).</title>
        <authorList>
            <person name="Schwartze V.U."/>
            <person name="Winter S."/>
            <person name="Shelest E."/>
            <person name="Marcet-Houben M."/>
            <person name="Horn F."/>
            <person name="Wehner S."/>
            <person name="Hoffmann K."/>
            <person name="Riege K."/>
            <person name="Sammeth M."/>
            <person name="Nowrousian M."/>
            <person name="Valiante V."/>
            <person name="Linde J."/>
            <person name="Jacobsen I.D."/>
            <person name="Marz M."/>
            <person name="Brakhage A.A."/>
            <person name="Gabaldon T."/>
            <person name="Bocker S."/>
            <person name="Voigt K."/>
        </authorList>
    </citation>
    <scope>NUCLEOTIDE SEQUENCE [LARGE SCALE GENOMIC DNA]</scope>
    <source>
        <strain evidence="5">FSU 9682</strain>
    </source>
</reference>
<name>A0A068RZ75_9FUNG</name>
<dbReference type="InterPro" id="IPR041247">
    <property type="entry name" value="Rad52_fam"/>
</dbReference>
<dbReference type="EMBL" id="CBTN010000022">
    <property type="protein sequence ID" value="CDH54291.1"/>
    <property type="molecule type" value="Genomic_DNA"/>
</dbReference>
<evidence type="ECO:0000256" key="4">
    <source>
        <dbReference type="SAM" id="MobiDB-lite"/>
    </source>
</evidence>
<comment type="caution">
    <text evidence="5">The sequence shown here is derived from an EMBL/GenBank/DDBJ whole genome shotgun (WGS) entry which is preliminary data.</text>
</comment>
<dbReference type="Proteomes" id="UP000027586">
    <property type="component" value="Unassembled WGS sequence"/>
</dbReference>
<organism evidence="5 6">
    <name type="scientific">Lichtheimia corymbifera JMRC:FSU:9682</name>
    <dbReference type="NCBI Taxonomy" id="1263082"/>
    <lineage>
        <taxon>Eukaryota</taxon>
        <taxon>Fungi</taxon>
        <taxon>Fungi incertae sedis</taxon>
        <taxon>Mucoromycota</taxon>
        <taxon>Mucoromycotina</taxon>
        <taxon>Mucoromycetes</taxon>
        <taxon>Mucorales</taxon>
        <taxon>Lichtheimiaceae</taxon>
        <taxon>Lichtheimia</taxon>
    </lineage>
</organism>
<dbReference type="VEuPathDB" id="FungiDB:LCOR_05553.1"/>
<evidence type="ECO:0000256" key="2">
    <source>
        <dbReference type="ARBA" id="ARBA00022763"/>
    </source>
</evidence>
<comment type="similarity">
    <text evidence="1">Belongs to the RAD52 family.</text>
</comment>
<gene>
    <name evidence="5" type="ORF">LCOR_05553.1</name>
</gene>
<dbReference type="Gene3D" id="3.30.390.80">
    <property type="entry name" value="DNA repair protein Rad52/59/22"/>
    <property type="match status" value="1"/>
</dbReference>
<protein>
    <submittedName>
        <fullName evidence="5">Uncharacterized protein</fullName>
    </submittedName>
</protein>
<dbReference type="Pfam" id="PF04098">
    <property type="entry name" value="Rad52_Rad22"/>
    <property type="match status" value="1"/>
</dbReference>
<dbReference type="AlphaFoldDB" id="A0A068RZ75"/>
<dbReference type="STRING" id="1263082.A0A068RZ75"/>
<keyword evidence="3" id="KW-0234">DNA repair</keyword>
<accession>A0A068RZ75</accession>
<dbReference type="GO" id="GO:0006310">
    <property type="term" value="P:DNA recombination"/>
    <property type="evidence" value="ECO:0007669"/>
    <property type="project" value="UniProtKB-ARBA"/>
</dbReference>
<evidence type="ECO:0000313" key="5">
    <source>
        <dbReference type="EMBL" id="CDH54291.1"/>
    </source>
</evidence>
<keyword evidence="6" id="KW-1185">Reference proteome</keyword>
<evidence type="ECO:0000313" key="6">
    <source>
        <dbReference type="Proteomes" id="UP000027586"/>
    </source>
</evidence>